<feature type="domain" description="Ketopantoate reductase C-terminal" evidence="6">
    <location>
        <begin position="250"/>
        <end position="370"/>
    </location>
</feature>
<dbReference type="Pfam" id="PF02558">
    <property type="entry name" value="ApbA"/>
    <property type="match status" value="1"/>
</dbReference>
<evidence type="ECO:0000256" key="3">
    <source>
        <dbReference type="ARBA" id="ARBA00023002"/>
    </source>
</evidence>
<feature type="domain" description="Ketopantoate reductase N-terminal" evidence="5">
    <location>
        <begin position="62"/>
        <end position="215"/>
    </location>
</feature>
<keyword evidence="8" id="KW-1185">Reference proteome</keyword>
<dbReference type="Proteomes" id="UP000249293">
    <property type="component" value="Chromosome 2"/>
</dbReference>
<dbReference type="NCBIfam" id="TIGR00745">
    <property type="entry name" value="apbA_panE"/>
    <property type="match status" value="1"/>
</dbReference>
<dbReference type="InterPro" id="IPR036291">
    <property type="entry name" value="NAD(P)-bd_dom_sf"/>
</dbReference>
<keyword evidence="4" id="KW-0472">Membrane</keyword>
<dbReference type="InterPro" id="IPR008927">
    <property type="entry name" value="6-PGluconate_DH-like_C_sf"/>
</dbReference>
<dbReference type="EMBL" id="CP028774">
    <property type="protein sequence ID" value="AWU75717.1"/>
    <property type="molecule type" value="Genomic_DNA"/>
</dbReference>
<dbReference type="InterPro" id="IPR003710">
    <property type="entry name" value="ApbA"/>
</dbReference>
<dbReference type="SUPFAM" id="SSF48179">
    <property type="entry name" value="6-phosphogluconate dehydrogenase C-terminal domain-like"/>
    <property type="match status" value="1"/>
</dbReference>
<dbReference type="KEGG" id="pkz:C5L36_0B09580"/>
<dbReference type="Gene3D" id="1.10.1040.10">
    <property type="entry name" value="N-(1-d-carboxylethyl)-l-norvaline Dehydrogenase, domain 2"/>
    <property type="match status" value="1"/>
</dbReference>
<dbReference type="InterPro" id="IPR013328">
    <property type="entry name" value="6PGD_dom2"/>
</dbReference>
<dbReference type="InterPro" id="IPR013752">
    <property type="entry name" value="KPA_reductase"/>
</dbReference>
<organism evidence="7 8">
    <name type="scientific">Pichia kudriavzevii</name>
    <name type="common">Yeast</name>
    <name type="synonym">Issatchenkia orientalis</name>
    <dbReference type="NCBI Taxonomy" id="4909"/>
    <lineage>
        <taxon>Eukaryota</taxon>
        <taxon>Fungi</taxon>
        <taxon>Dikarya</taxon>
        <taxon>Ascomycota</taxon>
        <taxon>Saccharomycotina</taxon>
        <taxon>Pichiomycetes</taxon>
        <taxon>Pichiales</taxon>
        <taxon>Pichiaceae</taxon>
        <taxon>Pichia</taxon>
    </lineage>
</organism>
<keyword evidence="3" id="KW-0560">Oxidoreductase</keyword>
<dbReference type="AlphaFoldDB" id="A0A2U9R319"/>
<dbReference type="Gene3D" id="3.40.50.720">
    <property type="entry name" value="NAD(P)-binding Rossmann-like Domain"/>
    <property type="match status" value="1"/>
</dbReference>
<evidence type="ECO:0000313" key="7">
    <source>
        <dbReference type="EMBL" id="AWU75717.1"/>
    </source>
</evidence>
<gene>
    <name evidence="7" type="ORF">C5L36_0B09580</name>
</gene>
<dbReference type="GO" id="GO:0005737">
    <property type="term" value="C:cytoplasm"/>
    <property type="evidence" value="ECO:0007669"/>
    <property type="project" value="TreeGrafter"/>
</dbReference>
<dbReference type="Pfam" id="PF08546">
    <property type="entry name" value="ApbA_C"/>
    <property type="match status" value="1"/>
</dbReference>
<evidence type="ECO:0000256" key="2">
    <source>
        <dbReference type="ARBA" id="ARBA00022857"/>
    </source>
</evidence>
<evidence type="ECO:0000259" key="6">
    <source>
        <dbReference type="Pfam" id="PF08546"/>
    </source>
</evidence>
<dbReference type="SUPFAM" id="SSF51735">
    <property type="entry name" value="NAD(P)-binding Rossmann-fold domains"/>
    <property type="match status" value="1"/>
</dbReference>
<proteinExistence type="inferred from homology"/>
<evidence type="ECO:0000259" key="5">
    <source>
        <dbReference type="Pfam" id="PF02558"/>
    </source>
</evidence>
<feature type="transmembrane region" description="Helical" evidence="4">
    <location>
        <begin position="6"/>
        <end position="27"/>
    </location>
</feature>
<dbReference type="PANTHER" id="PTHR21708:SF30">
    <property type="entry name" value="2-DEHYDROPANTOATE 2-REDUCTASE-RELATED"/>
    <property type="match status" value="1"/>
</dbReference>
<keyword evidence="2" id="KW-0521">NADP</keyword>
<keyword evidence="4" id="KW-1133">Transmembrane helix</keyword>
<protein>
    <recommendedName>
        <fullName evidence="9">2-dehydropantoate 2-reductase</fullName>
    </recommendedName>
</protein>
<sequence>MSLPLLSLIYFAVVPPFHLLFLLLFFLPSFRSFSFSHTSRTSPLFLYSFNLYISSNMSKPKVLLIGFGGVGTIVSYTLEHLGRAEVSAVSRPETHDSIVNGFRIESIDYGIVENYVPTNVYVTAKEAYKQQGPFDYIIITTKNIPDIAPVVDMIDGCFNEKSVIVLIQNGIGIEIPIYRRYPNAIILSGVTLIGTTLYEATVKHVARDDIKFGPFINYNLDKQLQINKCKEFIELYENDKNLVEYEEDVKFTRWRKLVYNACINTTCALANLDAGRVQIFGGFETLVKPAMLEVIAVAKSEGVELPAKEVMDTMCNMGKDVYYPPSMLIDVRNGTYLEHIVIIGNVVKYGSRNGVPIPTLTVLNNLLKLVQMRTMEANKRFVLPEKRPLPEENYQIEYLY</sequence>
<dbReference type="InterPro" id="IPR013332">
    <property type="entry name" value="KPR_N"/>
</dbReference>
<evidence type="ECO:0000313" key="8">
    <source>
        <dbReference type="Proteomes" id="UP000249293"/>
    </source>
</evidence>
<dbReference type="PANTHER" id="PTHR21708">
    <property type="entry name" value="PROBABLE 2-DEHYDROPANTOATE 2-REDUCTASE"/>
    <property type="match status" value="1"/>
</dbReference>
<dbReference type="GeneID" id="40383482"/>
<dbReference type="GO" id="GO:0015940">
    <property type="term" value="P:pantothenate biosynthetic process"/>
    <property type="evidence" value="ECO:0007669"/>
    <property type="project" value="InterPro"/>
</dbReference>
<dbReference type="FunFam" id="1.10.1040.10:FF:000017">
    <property type="entry name" value="2-dehydropantoate 2-reductase"/>
    <property type="match status" value="1"/>
</dbReference>
<accession>A0A2U9R319</accession>
<comment type="similarity">
    <text evidence="1">Belongs to the ketopantoate reductase family.</text>
</comment>
<dbReference type="GO" id="GO:0008677">
    <property type="term" value="F:2-dehydropantoate 2-reductase activity"/>
    <property type="evidence" value="ECO:0007669"/>
    <property type="project" value="InterPro"/>
</dbReference>
<dbReference type="InterPro" id="IPR051402">
    <property type="entry name" value="KPR-Related"/>
</dbReference>
<reference evidence="7 8" key="1">
    <citation type="submission" date="2018-06" db="EMBL/GenBank/DDBJ databases">
        <title>Population genomics shows no distinction between pathogenic Candida krusei and environmental Pichia kudriavzevii: One species, four names.</title>
        <authorList>
            <person name="Douglass A.P."/>
            <person name="Offei B."/>
            <person name="Braun-Galleani S."/>
            <person name="Coughlan A.Y."/>
            <person name="Martos A."/>
            <person name="Ortiz-Merino R.A."/>
            <person name="Byrne K.P."/>
            <person name="Wolfe K.H."/>
        </authorList>
    </citation>
    <scope>NUCLEOTIDE SEQUENCE [LARGE SCALE GENOMIC DNA]</scope>
    <source>
        <strain evidence="7 8">CBS573</strain>
    </source>
</reference>
<evidence type="ECO:0008006" key="9">
    <source>
        <dbReference type="Google" id="ProtNLM"/>
    </source>
</evidence>
<dbReference type="STRING" id="4909.A0A2U9R319"/>
<dbReference type="VEuPathDB" id="FungiDB:C5L36_0B09580"/>
<name>A0A2U9R319_PICKU</name>
<evidence type="ECO:0000256" key="4">
    <source>
        <dbReference type="SAM" id="Phobius"/>
    </source>
</evidence>
<dbReference type="OrthoDB" id="3609at2759"/>
<keyword evidence="4" id="KW-0812">Transmembrane</keyword>
<dbReference type="RefSeq" id="XP_029321194.1">
    <property type="nucleotide sequence ID" value="XM_029465335.1"/>
</dbReference>
<evidence type="ECO:0000256" key="1">
    <source>
        <dbReference type="ARBA" id="ARBA00007870"/>
    </source>
</evidence>